<name>A0A645ERM1_9ZZZZ</name>
<gene>
    <name evidence="1" type="ORF">SDC9_151157</name>
</gene>
<protein>
    <submittedName>
        <fullName evidence="1">Uncharacterized protein</fullName>
    </submittedName>
</protein>
<evidence type="ECO:0000313" key="1">
    <source>
        <dbReference type="EMBL" id="MPN03922.1"/>
    </source>
</evidence>
<proteinExistence type="predicted"/>
<reference evidence="1" key="1">
    <citation type="submission" date="2019-08" db="EMBL/GenBank/DDBJ databases">
        <authorList>
            <person name="Kucharzyk K."/>
            <person name="Murdoch R.W."/>
            <person name="Higgins S."/>
            <person name="Loffler F."/>
        </authorList>
    </citation>
    <scope>NUCLEOTIDE SEQUENCE</scope>
</reference>
<dbReference type="AlphaFoldDB" id="A0A645ERM1"/>
<sequence length="92" mass="10004">MAASVLNFGFAKAAAIPTQKIALSCPIIPEDKILNTKFPTSLVKVGIISSFKIAQTDKIIPVTAMNITGWIIALEKTLADFITFSFILFLLF</sequence>
<organism evidence="1">
    <name type="scientific">bioreactor metagenome</name>
    <dbReference type="NCBI Taxonomy" id="1076179"/>
    <lineage>
        <taxon>unclassified sequences</taxon>
        <taxon>metagenomes</taxon>
        <taxon>ecological metagenomes</taxon>
    </lineage>
</organism>
<comment type="caution">
    <text evidence="1">The sequence shown here is derived from an EMBL/GenBank/DDBJ whole genome shotgun (WGS) entry which is preliminary data.</text>
</comment>
<dbReference type="EMBL" id="VSSQ01049840">
    <property type="protein sequence ID" value="MPN03922.1"/>
    <property type="molecule type" value="Genomic_DNA"/>
</dbReference>
<accession>A0A645ERM1</accession>